<accession>Q3BVS0</accession>
<evidence type="ECO:0000256" key="3">
    <source>
        <dbReference type="ARBA" id="ARBA00006577"/>
    </source>
</evidence>
<dbReference type="EC" id="5.2.1.8" evidence="4"/>
<evidence type="ECO:0000256" key="1">
    <source>
        <dbReference type="ARBA" id="ARBA00000971"/>
    </source>
</evidence>
<evidence type="ECO:0000256" key="6">
    <source>
        <dbReference type="ARBA" id="ARBA00023110"/>
    </source>
</evidence>
<name>Q3BVS0_XANE5</name>
<keyword evidence="7" id="KW-0143">Chaperone</keyword>
<sequence>MTAVGPDQVTVDGNHPLAGQTLHFAVEVVAVREATTQELNDGHVAELAA</sequence>
<dbReference type="KEGG" id="xcv:XCV1412"/>
<gene>
    <name evidence="9" type="ordered locus">XCV1412</name>
</gene>
<evidence type="ECO:0000313" key="9">
    <source>
        <dbReference type="EMBL" id="CAJ23043.1"/>
    </source>
</evidence>
<evidence type="ECO:0000256" key="8">
    <source>
        <dbReference type="ARBA" id="ARBA00023235"/>
    </source>
</evidence>
<dbReference type="GO" id="GO:0003755">
    <property type="term" value="F:peptidyl-prolyl cis-trans isomerase activity"/>
    <property type="evidence" value="ECO:0007669"/>
    <property type="project" value="UniProtKB-KW"/>
</dbReference>
<dbReference type="Proteomes" id="UP000007069">
    <property type="component" value="Chromosome"/>
</dbReference>
<reference evidence="9 10" key="1">
    <citation type="journal article" date="2005" name="J. Bacteriol.">
        <title>Insights into genome plasticity and pathogenicity of the plant pathogenic Bacterium Xanthomonas campestris pv. vesicatoria revealed by the complete genome sequence.</title>
        <authorList>
            <person name="Thieme F."/>
            <person name="Koebnik R."/>
            <person name="Bekel T."/>
            <person name="Berger C."/>
            <person name="Boch J."/>
            <person name="Buettner D."/>
            <person name="Caldana C."/>
            <person name="Gaigalat L."/>
            <person name="Goesmann A."/>
            <person name="Kay S."/>
            <person name="Kirchner O."/>
            <person name="Lanz C."/>
            <person name="Linke B."/>
            <person name="McHardy A.C."/>
            <person name="Meyer F."/>
            <person name="Mittenhuber G."/>
            <person name="Nies D.H."/>
            <person name="Niesbach-Kloesgen U."/>
            <person name="Patschkowski T."/>
            <person name="Rueckert C."/>
            <person name="Rupp O."/>
            <person name="Schneicker S."/>
            <person name="Schuster S.C."/>
            <person name="Vorhoelter F.J."/>
            <person name="Weber E."/>
            <person name="Puehler A."/>
            <person name="Bonas U."/>
            <person name="Bartels D."/>
            <person name="Kaiser O."/>
        </authorList>
    </citation>
    <scope>NUCLEOTIDE SEQUENCE [LARGE SCALE GENOMIC DNA]</scope>
    <source>
        <strain evidence="9 10">85-10</strain>
    </source>
</reference>
<dbReference type="GO" id="GO:0005737">
    <property type="term" value="C:cytoplasm"/>
    <property type="evidence" value="ECO:0007669"/>
    <property type="project" value="UniProtKB-SubCell"/>
</dbReference>
<evidence type="ECO:0000256" key="5">
    <source>
        <dbReference type="ARBA" id="ARBA00022490"/>
    </source>
</evidence>
<dbReference type="EMBL" id="AM039952">
    <property type="protein sequence ID" value="CAJ23043.1"/>
    <property type="molecule type" value="Genomic_DNA"/>
</dbReference>
<dbReference type="Gene3D" id="3.10.50.40">
    <property type="match status" value="1"/>
</dbReference>
<dbReference type="PANTHER" id="PTHR47861">
    <property type="entry name" value="FKBP-TYPE PEPTIDYL-PROLYL CIS-TRANS ISOMERASE SLYD"/>
    <property type="match status" value="1"/>
</dbReference>
<organism evidence="10">
    <name type="scientific">Xanthomonas euvesicatoria pv. vesicatoria (strain 85-10)</name>
    <name type="common">Xanthomonas campestris pv. vesicatoria</name>
    <dbReference type="NCBI Taxonomy" id="316273"/>
    <lineage>
        <taxon>Bacteria</taxon>
        <taxon>Pseudomonadati</taxon>
        <taxon>Pseudomonadota</taxon>
        <taxon>Gammaproteobacteria</taxon>
        <taxon>Lysobacterales</taxon>
        <taxon>Lysobacteraceae</taxon>
        <taxon>Xanthomonas</taxon>
    </lineage>
</organism>
<protein>
    <recommendedName>
        <fullName evidence="4">peptidylprolyl isomerase</fullName>
        <ecNumber evidence="4">5.2.1.8</ecNumber>
    </recommendedName>
</protein>
<keyword evidence="8 9" id="KW-0413">Isomerase</keyword>
<keyword evidence="5" id="KW-0963">Cytoplasm</keyword>
<comment type="subcellular location">
    <subcellularLocation>
        <location evidence="2">Cytoplasm</location>
    </subcellularLocation>
</comment>
<comment type="similarity">
    <text evidence="3">Belongs to the FKBP-type PPIase family.</text>
</comment>
<dbReference type="PANTHER" id="PTHR47861:SF3">
    <property type="entry name" value="FKBP-TYPE PEPTIDYL-PROLYL CIS-TRANS ISOMERASE SLYD"/>
    <property type="match status" value="1"/>
</dbReference>
<keyword evidence="6" id="KW-0697">Rotamase</keyword>
<evidence type="ECO:0000256" key="4">
    <source>
        <dbReference type="ARBA" id="ARBA00013194"/>
    </source>
</evidence>
<dbReference type="eggNOG" id="COG1047">
    <property type="taxonomic scope" value="Bacteria"/>
</dbReference>
<comment type="catalytic activity">
    <reaction evidence="1">
        <text>[protein]-peptidylproline (omega=180) = [protein]-peptidylproline (omega=0)</text>
        <dbReference type="Rhea" id="RHEA:16237"/>
        <dbReference type="Rhea" id="RHEA-COMP:10747"/>
        <dbReference type="Rhea" id="RHEA-COMP:10748"/>
        <dbReference type="ChEBI" id="CHEBI:83833"/>
        <dbReference type="ChEBI" id="CHEBI:83834"/>
        <dbReference type="EC" id="5.2.1.8"/>
    </reaction>
</comment>
<dbReference type="HOGENOM" id="CLU_3142204_0_0_6"/>
<dbReference type="SUPFAM" id="SSF54534">
    <property type="entry name" value="FKBP-like"/>
    <property type="match status" value="1"/>
</dbReference>
<evidence type="ECO:0000256" key="2">
    <source>
        <dbReference type="ARBA" id="ARBA00004496"/>
    </source>
</evidence>
<dbReference type="InterPro" id="IPR046357">
    <property type="entry name" value="PPIase_dom_sf"/>
</dbReference>
<dbReference type="AlphaFoldDB" id="Q3BVS0"/>
<evidence type="ECO:0000313" key="10">
    <source>
        <dbReference type="Proteomes" id="UP000007069"/>
    </source>
</evidence>
<evidence type="ECO:0000256" key="7">
    <source>
        <dbReference type="ARBA" id="ARBA00023186"/>
    </source>
</evidence>
<proteinExistence type="inferred from homology"/>